<gene>
    <name evidence="3" type="ORF">GPM918_LOCUS13659</name>
    <name evidence="4" type="ORF">SRO942_LOCUS13659</name>
</gene>
<feature type="compositionally biased region" description="Basic residues" evidence="1">
    <location>
        <begin position="376"/>
        <end position="387"/>
    </location>
</feature>
<evidence type="ECO:0000256" key="1">
    <source>
        <dbReference type="SAM" id="MobiDB-lite"/>
    </source>
</evidence>
<dbReference type="GO" id="GO:0003729">
    <property type="term" value="F:mRNA binding"/>
    <property type="evidence" value="ECO:0007669"/>
    <property type="project" value="TreeGrafter"/>
</dbReference>
<proteinExistence type="predicted"/>
<dbReference type="GO" id="GO:0000381">
    <property type="term" value="P:regulation of alternative mRNA splicing, via spliceosome"/>
    <property type="evidence" value="ECO:0007669"/>
    <property type="project" value="TreeGrafter"/>
</dbReference>
<dbReference type="Proteomes" id="UP000663829">
    <property type="component" value="Unassembled WGS sequence"/>
</dbReference>
<dbReference type="InterPro" id="IPR007275">
    <property type="entry name" value="YTH_domain"/>
</dbReference>
<comment type="caution">
    <text evidence="3">The sequence shown here is derived from an EMBL/GenBank/DDBJ whole genome shotgun (WGS) entry which is preliminary data.</text>
</comment>
<evidence type="ECO:0000313" key="5">
    <source>
        <dbReference type="Proteomes" id="UP000663829"/>
    </source>
</evidence>
<name>A0A814GPJ2_9BILA</name>
<dbReference type="PANTHER" id="PTHR12357">
    <property type="entry name" value="YTH YT521-B HOMOLOGY DOMAIN-CONTAINING"/>
    <property type="match status" value="1"/>
</dbReference>
<evidence type="ECO:0000313" key="4">
    <source>
        <dbReference type="EMBL" id="CAF3770607.1"/>
    </source>
</evidence>
<feature type="compositionally biased region" description="Polar residues" evidence="1">
    <location>
        <begin position="527"/>
        <end position="538"/>
    </location>
</feature>
<feature type="compositionally biased region" description="Low complexity" evidence="1">
    <location>
        <begin position="498"/>
        <end position="509"/>
    </location>
</feature>
<dbReference type="EMBL" id="CAJOBC010003176">
    <property type="protein sequence ID" value="CAF3770607.1"/>
    <property type="molecule type" value="Genomic_DNA"/>
</dbReference>
<feature type="compositionally biased region" description="Low complexity" evidence="1">
    <location>
        <begin position="454"/>
        <end position="476"/>
    </location>
</feature>
<feature type="domain" description="YTH" evidence="2">
    <location>
        <begin position="223"/>
        <end position="360"/>
    </location>
</feature>
<evidence type="ECO:0000313" key="3">
    <source>
        <dbReference type="EMBL" id="CAF0999122.1"/>
    </source>
</evidence>
<feature type="compositionally biased region" description="Basic residues" evidence="1">
    <location>
        <begin position="715"/>
        <end position="736"/>
    </location>
</feature>
<dbReference type="Gene3D" id="3.10.590.10">
    <property type="entry name" value="ph1033 like domains"/>
    <property type="match status" value="1"/>
</dbReference>
<dbReference type="GO" id="GO:0000398">
    <property type="term" value="P:mRNA splicing, via spliceosome"/>
    <property type="evidence" value="ECO:0007669"/>
    <property type="project" value="TreeGrafter"/>
</dbReference>
<sequence length="736" mass="82647">MVELDISYNGDVGDVDADHDIFSSIAKPGNTENEDEQMDEEALLSSQNDLDEDDAKIIGDDLEMENDLIGVEDDDEDDQDDDENNHSNNSDSGKLINDEFNHTTSLQHSADELIDVSQDGDISVNNANNTTNSSLTTMENVHETNDQIQDVDVEIGEQQNGEEETVEMEEKTTLVQTTTSNTQQQTVEQITTASTKPVPILPPAPQKSDGDKVATLRHIFSDACYFLIKSSNEENVSLAKAKGVWSTPPANEAKLNRAFKEHRNVILIYSVAESKAFQGFARMSCEARHDSQPINWVLPPGMSNRAFSGIIRIDWVTRRSLPFGKTSHLYNSWNDNKPVKIGRDGQEIEPRCAESLCRLFPSDPNIDILGIALKAKRNKKTGSKSKSRTPPQSKLTTTTITIINDLSTSSSFSTSPKANASTIITSPITPQKSSSSRRKSLNSPERTKSPSPPSSSLTRKTSSTSIKNSSRTSNNNNHHHSLTRRPLGGATTIYSHDNNNNNNNNNNNSNHRRPDHIKKDYRPHSPPNNSYQQRQHYPTTTSTGARRRPSSRSRERTKEDIQRKRRHRSSSIRSPDPSNRKHVQRSPHSHPCLDQTSSSHDYMKHFNVLTTHPQYPGMPSAMFPPTAYPMAYDPIGYVSQTSLNHLTYDHRSQTLPLSHPSQMNSFMNQAAAAQATAQYLQQQPRPNLLYEQEIAEFLRQTSHYRSKDGNSNSGSHKRHHSSREKRPRKSRSPRRR</sequence>
<keyword evidence="5" id="KW-1185">Reference proteome</keyword>
<feature type="region of interest" description="Disordered" evidence="1">
    <location>
        <begin position="376"/>
        <end position="598"/>
    </location>
</feature>
<dbReference type="InterPro" id="IPR045168">
    <property type="entry name" value="YTH_prot"/>
</dbReference>
<dbReference type="GO" id="GO:1990247">
    <property type="term" value="F:N6-methyladenosine-containing RNA reader activity"/>
    <property type="evidence" value="ECO:0007669"/>
    <property type="project" value="TreeGrafter"/>
</dbReference>
<dbReference type="PROSITE" id="PS50882">
    <property type="entry name" value="YTH"/>
    <property type="match status" value="1"/>
</dbReference>
<dbReference type="PANTHER" id="PTHR12357:SF3">
    <property type="entry name" value="YTH DOMAIN-CONTAINING PROTEIN 1"/>
    <property type="match status" value="1"/>
</dbReference>
<organism evidence="3 5">
    <name type="scientific">Didymodactylos carnosus</name>
    <dbReference type="NCBI Taxonomy" id="1234261"/>
    <lineage>
        <taxon>Eukaryota</taxon>
        <taxon>Metazoa</taxon>
        <taxon>Spiralia</taxon>
        <taxon>Gnathifera</taxon>
        <taxon>Rotifera</taxon>
        <taxon>Eurotatoria</taxon>
        <taxon>Bdelloidea</taxon>
        <taxon>Philodinida</taxon>
        <taxon>Philodinidae</taxon>
        <taxon>Didymodactylos</taxon>
    </lineage>
</organism>
<feature type="region of interest" description="Disordered" evidence="1">
    <location>
        <begin position="700"/>
        <end position="736"/>
    </location>
</feature>
<dbReference type="Pfam" id="PF04146">
    <property type="entry name" value="YTH"/>
    <property type="match status" value="1"/>
</dbReference>
<dbReference type="OrthoDB" id="5842105at2759"/>
<feature type="compositionally biased region" description="Acidic residues" evidence="1">
    <location>
        <begin position="32"/>
        <end position="42"/>
    </location>
</feature>
<dbReference type="EMBL" id="CAJNOQ010003176">
    <property type="protein sequence ID" value="CAF0999122.1"/>
    <property type="molecule type" value="Genomic_DNA"/>
</dbReference>
<feature type="compositionally biased region" description="Low complexity" evidence="1">
    <location>
        <begin position="396"/>
        <end position="415"/>
    </location>
</feature>
<dbReference type="GO" id="GO:0005654">
    <property type="term" value="C:nucleoplasm"/>
    <property type="evidence" value="ECO:0007669"/>
    <property type="project" value="TreeGrafter"/>
</dbReference>
<feature type="compositionally biased region" description="Acidic residues" evidence="1">
    <location>
        <begin position="49"/>
        <end position="83"/>
    </location>
</feature>
<feature type="compositionally biased region" description="Basic and acidic residues" evidence="1">
    <location>
        <begin position="552"/>
        <end position="562"/>
    </location>
</feature>
<accession>A0A814GPJ2</accession>
<reference evidence="3" key="1">
    <citation type="submission" date="2021-02" db="EMBL/GenBank/DDBJ databases">
        <authorList>
            <person name="Nowell W R."/>
        </authorList>
    </citation>
    <scope>NUCLEOTIDE SEQUENCE</scope>
</reference>
<dbReference type="Proteomes" id="UP000681722">
    <property type="component" value="Unassembled WGS sequence"/>
</dbReference>
<feature type="compositionally biased region" description="Polar residues" evidence="1">
    <location>
        <begin position="416"/>
        <end position="431"/>
    </location>
</feature>
<feature type="region of interest" description="Disordered" evidence="1">
    <location>
        <begin position="1"/>
        <end position="97"/>
    </location>
</feature>
<evidence type="ECO:0000259" key="2">
    <source>
        <dbReference type="PROSITE" id="PS50882"/>
    </source>
</evidence>
<protein>
    <recommendedName>
        <fullName evidence="2">YTH domain-containing protein</fullName>
    </recommendedName>
</protein>
<dbReference type="AlphaFoldDB" id="A0A814GPJ2"/>
<dbReference type="CDD" id="cd21134">
    <property type="entry name" value="YTH"/>
    <property type="match status" value="1"/>
</dbReference>